<comment type="similarity">
    <text evidence="2">Belongs to the polygalacturonase-inhibiting protein family.</text>
</comment>
<keyword evidence="7" id="KW-1185">Reference proteome</keyword>
<evidence type="ECO:0000256" key="2">
    <source>
        <dbReference type="ARBA" id="ARBA00038043"/>
    </source>
</evidence>
<keyword evidence="4" id="KW-0732">Signal</keyword>
<comment type="caution">
    <text evidence="6">The sequence shown here is derived from an EMBL/GenBank/DDBJ whole genome shotgun (WGS) entry which is preliminary data.</text>
</comment>
<dbReference type="Pfam" id="PF00560">
    <property type="entry name" value="LRR_1"/>
    <property type="match status" value="2"/>
</dbReference>
<keyword evidence="3" id="KW-0472">Membrane</keyword>
<evidence type="ECO:0000256" key="1">
    <source>
        <dbReference type="ARBA" id="ARBA00004196"/>
    </source>
</evidence>
<dbReference type="PANTHER" id="PTHR48059">
    <property type="entry name" value="POLYGALACTURONASE INHIBITOR 1"/>
    <property type="match status" value="1"/>
</dbReference>
<dbReference type="OMA" id="CGSLPRW"/>
<comment type="subcellular location">
    <subcellularLocation>
        <location evidence="1">Cell envelope</location>
    </subcellularLocation>
</comment>
<dbReference type="InterPro" id="IPR051848">
    <property type="entry name" value="PGIP"/>
</dbReference>
<dbReference type="Gene3D" id="3.80.10.10">
    <property type="entry name" value="Ribonuclease Inhibitor"/>
    <property type="match status" value="2"/>
</dbReference>
<feature type="domain" description="Leucine-rich repeat-containing N-terminal plant-type" evidence="5">
    <location>
        <begin position="41"/>
        <end position="71"/>
    </location>
</feature>
<evidence type="ECO:0000256" key="3">
    <source>
        <dbReference type="SAM" id="Phobius"/>
    </source>
</evidence>
<dbReference type="AlphaFoldDB" id="A0A0M9FWR3"/>
<dbReference type="Proteomes" id="UP000037923">
    <property type="component" value="Unassembled WGS sequence"/>
</dbReference>
<dbReference type="OrthoDB" id="259927at2759"/>
<evidence type="ECO:0000256" key="4">
    <source>
        <dbReference type="SAM" id="SignalP"/>
    </source>
</evidence>
<sequence>MLPSLRRLTLAAALTLVGLLCTSAPVSVAAALTPAQQTNTLAFLQLMASSIPGLSSSWTGSDWCSWTYVSCAAESNITLLIDGANFSGSLPALTPNVTGANVALHTIALMNMNITSGFPASWAALSALKVLNLRNMNVFGSLPREWNAIAGLTSLSLVNTSACGGLPDWTFPAMENLDLSSNYLRGTLPKIWGAMRRLQFLNISYNYLCGCIPETWEPDVLQYAAIRSLGYYATDPKCRNTPACLAVQGCSRVVPNYGDVVATPTCIVVAALTLAAVVAAALFAP</sequence>
<dbReference type="VEuPathDB" id="TriTrypDB:LpyrH10_16_1110"/>
<gene>
    <name evidence="6" type="ORF">ABB37_06929</name>
</gene>
<dbReference type="EMBL" id="LGTL01000016">
    <property type="protein sequence ID" value="KPA77553.1"/>
    <property type="molecule type" value="Genomic_DNA"/>
</dbReference>
<dbReference type="GeneID" id="26907215"/>
<evidence type="ECO:0000313" key="6">
    <source>
        <dbReference type="EMBL" id="KPA77553.1"/>
    </source>
</evidence>
<reference evidence="6 7" key="1">
    <citation type="submission" date="2015-07" db="EMBL/GenBank/DDBJ databases">
        <title>High-quality genome of monoxenous trypanosomatid Leptomonas pyrrhocoris.</title>
        <authorList>
            <person name="Flegontov P."/>
            <person name="Butenko A."/>
            <person name="Firsov S."/>
            <person name="Vlcek C."/>
            <person name="Logacheva M.D."/>
            <person name="Field M."/>
            <person name="Filatov D."/>
            <person name="Flegontova O."/>
            <person name="Gerasimov E."/>
            <person name="Jackson A.P."/>
            <person name="Kelly S."/>
            <person name="Opperdoes F."/>
            <person name="O'Reilly A."/>
            <person name="Votypka J."/>
            <person name="Yurchenko V."/>
            <person name="Lukes J."/>
        </authorList>
    </citation>
    <scope>NUCLEOTIDE SEQUENCE [LARGE SCALE GENOMIC DNA]</scope>
    <source>
        <strain evidence="6">H10</strain>
    </source>
</reference>
<feature type="transmembrane region" description="Helical" evidence="3">
    <location>
        <begin position="261"/>
        <end position="284"/>
    </location>
</feature>
<organism evidence="6 7">
    <name type="scientific">Leptomonas pyrrhocoris</name>
    <name type="common">Firebug parasite</name>
    <dbReference type="NCBI Taxonomy" id="157538"/>
    <lineage>
        <taxon>Eukaryota</taxon>
        <taxon>Discoba</taxon>
        <taxon>Euglenozoa</taxon>
        <taxon>Kinetoplastea</taxon>
        <taxon>Metakinetoplastina</taxon>
        <taxon>Trypanosomatida</taxon>
        <taxon>Trypanosomatidae</taxon>
        <taxon>Leishmaniinae</taxon>
        <taxon>Leptomonas</taxon>
    </lineage>
</organism>
<dbReference type="Pfam" id="PF08263">
    <property type="entry name" value="LRRNT_2"/>
    <property type="match status" value="1"/>
</dbReference>
<keyword evidence="3" id="KW-1133">Transmembrane helix</keyword>
<dbReference type="RefSeq" id="XP_015655992.1">
    <property type="nucleotide sequence ID" value="XM_015805379.1"/>
</dbReference>
<dbReference type="InterPro" id="IPR032675">
    <property type="entry name" value="LRR_dom_sf"/>
</dbReference>
<proteinExistence type="inferred from homology"/>
<protein>
    <submittedName>
        <fullName evidence="6">Surface antigen-like protein</fullName>
    </submittedName>
</protein>
<keyword evidence="3" id="KW-0812">Transmembrane</keyword>
<feature type="signal peptide" evidence="4">
    <location>
        <begin position="1"/>
        <end position="30"/>
    </location>
</feature>
<feature type="chain" id="PRO_5005836021" evidence="4">
    <location>
        <begin position="31"/>
        <end position="285"/>
    </location>
</feature>
<dbReference type="InterPro" id="IPR013210">
    <property type="entry name" value="LRR_N_plant-typ"/>
</dbReference>
<dbReference type="PANTHER" id="PTHR48059:SF30">
    <property type="entry name" value="OS06G0587000 PROTEIN"/>
    <property type="match status" value="1"/>
</dbReference>
<dbReference type="SUPFAM" id="SSF52058">
    <property type="entry name" value="L domain-like"/>
    <property type="match status" value="1"/>
</dbReference>
<name>A0A0M9FWR3_LEPPY</name>
<evidence type="ECO:0000313" key="7">
    <source>
        <dbReference type="Proteomes" id="UP000037923"/>
    </source>
</evidence>
<accession>A0A0M9FWR3</accession>
<dbReference type="InterPro" id="IPR001611">
    <property type="entry name" value="Leu-rich_rpt"/>
</dbReference>
<evidence type="ECO:0000259" key="5">
    <source>
        <dbReference type="Pfam" id="PF08263"/>
    </source>
</evidence>